<dbReference type="RefSeq" id="WP_241035221.1">
    <property type="nucleotide sequence ID" value="NZ_BAAAJF010000018.1"/>
</dbReference>
<feature type="transmembrane region" description="Helical" evidence="1">
    <location>
        <begin position="35"/>
        <end position="53"/>
    </location>
</feature>
<gene>
    <name evidence="3" type="ORF">MMF94_05795</name>
</gene>
<evidence type="ECO:0000313" key="3">
    <source>
        <dbReference type="EMBL" id="MCH6165189.1"/>
    </source>
</evidence>
<sequence length="195" mass="19283">MTYAPIAASVAAATLGPTALLLARQRMHSPWAPGISETAAVAAITGIGFALVLYGPQPAAVLVPLVLLGPAAAIVDAREGRLPDLLTGPLLGTTVLVALGSGSAGLRGIAVAAFATAGASLVATLPGAMLGWGDVKLIPTLTIVVSHQNALLEGLIHAVLLVAVTAVIVGLRERRSVVPYGPALVFGTLGAAAGL</sequence>
<reference evidence="3 4" key="1">
    <citation type="submission" date="2022-03" db="EMBL/GenBank/DDBJ databases">
        <title>Pseudonocardia alaer sp. nov., a novel actinomycete isolated from reed forest soil.</title>
        <authorList>
            <person name="Wang L."/>
        </authorList>
    </citation>
    <scope>NUCLEOTIDE SEQUENCE [LARGE SCALE GENOMIC DNA]</scope>
    <source>
        <strain evidence="3 4">Y-16303</strain>
    </source>
</reference>
<accession>A0ABS9T9H9</accession>
<feature type="transmembrane region" description="Helical" evidence="1">
    <location>
        <begin position="59"/>
        <end position="77"/>
    </location>
</feature>
<evidence type="ECO:0000313" key="4">
    <source>
        <dbReference type="Proteomes" id="UP001299970"/>
    </source>
</evidence>
<dbReference type="GO" id="GO:0004190">
    <property type="term" value="F:aspartic-type endopeptidase activity"/>
    <property type="evidence" value="ECO:0007669"/>
    <property type="project" value="UniProtKB-EC"/>
</dbReference>
<dbReference type="Gene3D" id="1.20.120.1220">
    <property type="match status" value="1"/>
</dbReference>
<dbReference type="EMBL" id="JAKXMK010000004">
    <property type="protein sequence ID" value="MCH6165189.1"/>
    <property type="molecule type" value="Genomic_DNA"/>
</dbReference>
<keyword evidence="3" id="KW-0378">Hydrolase</keyword>
<keyword evidence="1" id="KW-0812">Transmembrane</keyword>
<dbReference type="Proteomes" id="UP001299970">
    <property type="component" value="Unassembled WGS sequence"/>
</dbReference>
<organism evidence="3 4">
    <name type="scientific">Pseudonocardia alaniniphila</name>
    <dbReference type="NCBI Taxonomy" id="75291"/>
    <lineage>
        <taxon>Bacteria</taxon>
        <taxon>Bacillati</taxon>
        <taxon>Actinomycetota</taxon>
        <taxon>Actinomycetes</taxon>
        <taxon>Pseudonocardiales</taxon>
        <taxon>Pseudonocardiaceae</taxon>
        <taxon>Pseudonocardia</taxon>
    </lineage>
</organism>
<feature type="transmembrane region" description="Helical" evidence="1">
    <location>
        <begin position="150"/>
        <end position="171"/>
    </location>
</feature>
<feature type="domain" description="Prepilin type IV endopeptidase peptidase" evidence="2">
    <location>
        <begin position="71"/>
        <end position="170"/>
    </location>
</feature>
<name>A0ABS9T9H9_9PSEU</name>
<dbReference type="Pfam" id="PF01478">
    <property type="entry name" value="Peptidase_A24"/>
    <property type="match status" value="1"/>
</dbReference>
<keyword evidence="1" id="KW-1133">Transmembrane helix</keyword>
<dbReference type="EC" id="3.4.23.43" evidence="3"/>
<keyword evidence="1" id="KW-0472">Membrane</keyword>
<dbReference type="InterPro" id="IPR000045">
    <property type="entry name" value="Prepilin_IV_endopep_pep"/>
</dbReference>
<evidence type="ECO:0000259" key="2">
    <source>
        <dbReference type="Pfam" id="PF01478"/>
    </source>
</evidence>
<proteinExistence type="predicted"/>
<evidence type="ECO:0000256" key="1">
    <source>
        <dbReference type="SAM" id="Phobius"/>
    </source>
</evidence>
<comment type="caution">
    <text evidence="3">The sequence shown here is derived from an EMBL/GenBank/DDBJ whole genome shotgun (WGS) entry which is preliminary data.</text>
</comment>
<feature type="transmembrane region" description="Helical" evidence="1">
    <location>
        <begin position="109"/>
        <end position="130"/>
    </location>
</feature>
<protein>
    <submittedName>
        <fullName evidence="3">Prepilin peptidase</fullName>
        <ecNumber evidence="3">3.4.23.43</ecNumber>
    </submittedName>
</protein>
<keyword evidence="4" id="KW-1185">Reference proteome</keyword>